<accession>A0A3S1D5S9</accession>
<evidence type="ECO:0000259" key="2">
    <source>
        <dbReference type="Pfam" id="PF18962"/>
    </source>
</evidence>
<dbReference type="AlphaFoldDB" id="A0A3S1D5S9"/>
<reference evidence="5" key="1">
    <citation type="submission" date="2020-05" db="EMBL/GenBank/DDBJ databases">
        <title>Chitinophaga laudate sp. nov., isolated from a tropical peat swamp.</title>
        <authorList>
            <person name="Goh C.B.S."/>
            <person name="Lee M.S."/>
            <person name="Parimannan S."/>
            <person name="Pasbakhsh P."/>
            <person name="Yule C.M."/>
            <person name="Rajandas H."/>
            <person name="Loke S."/>
            <person name="Croft L."/>
            <person name="Tan J.B.L."/>
        </authorList>
    </citation>
    <scope>NUCLEOTIDE SEQUENCE</scope>
    <source>
        <strain evidence="5">Mgbs1</strain>
    </source>
</reference>
<dbReference type="Gene3D" id="3.20.20.490">
    <property type="entry name" value="GxGYxYP glycoside hydrolase, C-terminal domain"/>
    <property type="match status" value="1"/>
</dbReference>
<organism evidence="5 6">
    <name type="scientific">Chitinophaga solisilvae</name>
    <dbReference type="NCBI Taxonomy" id="1233460"/>
    <lineage>
        <taxon>Bacteria</taxon>
        <taxon>Pseudomonadati</taxon>
        <taxon>Bacteroidota</taxon>
        <taxon>Chitinophagia</taxon>
        <taxon>Chitinophagales</taxon>
        <taxon>Chitinophagaceae</taxon>
        <taxon>Chitinophaga</taxon>
    </lineage>
</organism>
<protein>
    <submittedName>
        <fullName evidence="5">T9SS type A sorting domain-containing protein</fullName>
    </submittedName>
</protein>
<dbReference type="SUPFAM" id="SSF49785">
    <property type="entry name" value="Galactose-binding domain-like"/>
    <property type="match status" value="1"/>
</dbReference>
<dbReference type="InterPro" id="IPR025832">
    <property type="entry name" value="GxGYxYP_C"/>
</dbReference>
<dbReference type="Pfam" id="PF20958">
    <property type="entry name" value="GxGYxYP_N_3rd"/>
    <property type="match status" value="1"/>
</dbReference>
<dbReference type="Proteomes" id="UP000281028">
    <property type="component" value="Unassembled WGS sequence"/>
</dbReference>
<dbReference type="Pfam" id="PF18962">
    <property type="entry name" value="Por_Secre_tail"/>
    <property type="match status" value="1"/>
</dbReference>
<feature type="domain" description="GxGYxYP putative glycoside hydrolase C-terminal" evidence="1">
    <location>
        <begin position="439"/>
        <end position="661"/>
    </location>
</feature>
<evidence type="ECO:0000259" key="3">
    <source>
        <dbReference type="Pfam" id="PF20957"/>
    </source>
</evidence>
<gene>
    <name evidence="5" type="ORF">ECE50_015950</name>
</gene>
<dbReference type="PANTHER" id="PTHR37321">
    <property type="entry name" value="EXPORTED PROTEIN-RELATED"/>
    <property type="match status" value="1"/>
</dbReference>
<evidence type="ECO:0000259" key="1">
    <source>
        <dbReference type="Pfam" id="PF14323"/>
    </source>
</evidence>
<dbReference type="InterPro" id="IPR026444">
    <property type="entry name" value="Secre_tail"/>
</dbReference>
<name>A0A3S1D5S9_9BACT</name>
<dbReference type="EMBL" id="RIAR02000001">
    <property type="protein sequence ID" value="NSL88332.1"/>
    <property type="molecule type" value="Genomic_DNA"/>
</dbReference>
<dbReference type="Gene3D" id="2.60.120.260">
    <property type="entry name" value="Galactose-binding domain-like"/>
    <property type="match status" value="1"/>
</dbReference>
<feature type="domain" description="Secretion system C-terminal sorting" evidence="2">
    <location>
        <begin position="843"/>
        <end position="904"/>
    </location>
</feature>
<feature type="domain" description="GxGYxYP putative glycoside hydrolase third N-terminal" evidence="4">
    <location>
        <begin position="333"/>
        <end position="421"/>
    </location>
</feature>
<dbReference type="OrthoDB" id="3799094at2"/>
<sequence>MIHKFPVMRVLLPFLLWLLTTATATAQINWPAGQLLPSFPATASQLDLFYNNGASLPAQQSWQWEAEGPSLSHKTGRLETDGWLCQVGIDAANQHMIYGPYDNSVTAGFNIAEFRMKIDNNTANNDAVVDIDVRDATTGATLAAKTITRQEFPIASDYTSFKLPFTMPADNHNIELRVFWKGAAYIKVDRVGVQQDNATAETYLFSSLKGIVNSTRPRLFSYEGDAFAEGPYTWMQSLGLTWTEHTDRWALITKYRSEVSGLIVYDPACTATVNLATMLAKNRKALIASPSLVARLTAAPYNLPVLLDLRGQYTSNLQVYQALYNTWWPALDHRLLIGLSPEAHQGSLREYATALGAAVIWLDPRVTGESELLNRFLSSMPAGATYMGWWPEEASGITRASGYGIATIASDYATNLTVHSGMPRAIHIKPVPPRPLLKNKIYVAFILSDGDNLQFVEHLMRKLWNNPDRGSVPIGWTLSPAMVDAMPGALNFYHQSATSNDNLISGPSGYGYVYPNYFPDQQTLNQFVARTEAYNKKAGFKIITIWNTITGGINQNVGESFASYAPSLLGLTAQNTGGPLSIYHQQLPGMPLSCNYCTGEQAMKDAIASASAGWNGASPRFIIIQAQPWQDVKPTNFRNVMNSLDTNHIVVRPDHLFQLLREKNGLPPINTGDSLGTDITDQGGVLHAQYETGSPAGEEYTNLTDNNRNTKYLTFNAAAWIQYQASSGRTVKSYTITSANDAPERDPMTWTLEGAADGINWHTLDSRSGEDFPYRFQTRTFHISNNTAYTHYRFNLSNNSGTILQLAEIELFGKPSAPGMQRVPVSVIDNRQQQVVQQKGISLYPNPVESRLYVRGLNSSAQLEVYNNNGQRMKLTSGTFVDVGELAPGTYFLNVRTGGISKTYQFIKN</sequence>
<dbReference type="Pfam" id="PF14323">
    <property type="entry name" value="GxGYxYP_C"/>
    <property type="match status" value="1"/>
</dbReference>
<proteinExistence type="predicted"/>
<evidence type="ECO:0000313" key="5">
    <source>
        <dbReference type="EMBL" id="NSL88332.1"/>
    </source>
</evidence>
<dbReference type="InterPro" id="IPR008979">
    <property type="entry name" value="Galactose-bd-like_sf"/>
</dbReference>
<feature type="domain" description="GxGYxYP putative glycoside hydrolase second N-terminal" evidence="3">
    <location>
        <begin position="260"/>
        <end position="330"/>
    </location>
</feature>
<dbReference type="PANTHER" id="PTHR37321:SF1">
    <property type="entry name" value="EXPORTED PROTEIN"/>
    <property type="match status" value="1"/>
</dbReference>
<evidence type="ECO:0000313" key="6">
    <source>
        <dbReference type="Proteomes" id="UP000281028"/>
    </source>
</evidence>
<dbReference type="Pfam" id="PF20957">
    <property type="entry name" value="GxGYxYP_N_2nd"/>
    <property type="match status" value="1"/>
</dbReference>
<dbReference type="InterPro" id="IPR038410">
    <property type="entry name" value="GxGYxYP_C_sf"/>
</dbReference>
<dbReference type="InterPro" id="IPR048310">
    <property type="entry name" value="GxGYxYP_N_2nd"/>
</dbReference>
<keyword evidence="6" id="KW-1185">Reference proteome</keyword>
<dbReference type="InterPro" id="IPR048309">
    <property type="entry name" value="GxGYxYP_N_3rd"/>
</dbReference>
<evidence type="ECO:0000259" key="4">
    <source>
        <dbReference type="Pfam" id="PF20958"/>
    </source>
</evidence>
<dbReference type="NCBIfam" id="TIGR04183">
    <property type="entry name" value="Por_Secre_tail"/>
    <property type="match status" value="1"/>
</dbReference>
<comment type="caution">
    <text evidence="5">The sequence shown here is derived from an EMBL/GenBank/DDBJ whole genome shotgun (WGS) entry which is preliminary data.</text>
</comment>